<keyword evidence="1" id="KW-0732">Signal</keyword>
<reference evidence="4" key="1">
    <citation type="submission" date="2015-08" db="UniProtKB">
        <authorList>
            <consortium name="WormBaseParasite"/>
        </authorList>
    </citation>
    <scope>IDENTIFICATION</scope>
</reference>
<evidence type="ECO:0000256" key="1">
    <source>
        <dbReference type="SAM" id="SignalP"/>
    </source>
</evidence>
<keyword evidence="3" id="KW-1185">Reference proteome</keyword>
<protein>
    <submittedName>
        <fullName evidence="4 5">DUF148 domain-containing protein</fullName>
    </submittedName>
</protein>
<evidence type="ECO:0000259" key="2">
    <source>
        <dbReference type="Pfam" id="PF02520"/>
    </source>
</evidence>
<dbReference type="Proteomes" id="UP000035681">
    <property type="component" value="Unplaced"/>
</dbReference>
<feature type="signal peptide" evidence="1">
    <location>
        <begin position="1"/>
        <end position="20"/>
    </location>
</feature>
<evidence type="ECO:0000313" key="4">
    <source>
        <dbReference type="WBParaSite" id="SSTP_0000882900.1"/>
    </source>
</evidence>
<dbReference type="PANTHER" id="PTHR21593:SF36">
    <property type="entry name" value="DUF148 DOMAIN-CONTAINING PROTEIN-RELATED"/>
    <property type="match status" value="1"/>
</dbReference>
<evidence type="ECO:0000313" key="5">
    <source>
        <dbReference type="WBParaSite" id="TCONS_00015856.p1"/>
    </source>
</evidence>
<dbReference type="WBParaSite" id="TCONS_00015856.p1">
    <property type="protein sequence ID" value="TCONS_00015856.p1"/>
    <property type="gene ID" value="XLOC_010612"/>
</dbReference>
<dbReference type="InterPro" id="IPR052823">
    <property type="entry name" value="SXP/RAL-2_related"/>
</dbReference>
<feature type="chain" id="PRO_5005328187" evidence="1">
    <location>
        <begin position="21"/>
        <end position="150"/>
    </location>
</feature>
<dbReference type="WBParaSite" id="SSTP_0000882900.1">
    <property type="protein sequence ID" value="SSTP_0000882900.1"/>
    <property type="gene ID" value="SSTP_0000882900"/>
</dbReference>
<dbReference type="Pfam" id="PF02520">
    <property type="entry name" value="ANIS5_cation-bd"/>
    <property type="match status" value="1"/>
</dbReference>
<proteinExistence type="predicted"/>
<dbReference type="InterPro" id="IPR003677">
    <property type="entry name" value="ANIS5_cation-bd"/>
</dbReference>
<evidence type="ECO:0000313" key="3">
    <source>
        <dbReference type="Proteomes" id="UP000035681"/>
    </source>
</evidence>
<feature type="domain" description="SXP/RAL-2 family protein Ani s 5-like cation-binding" evidence="2">
    <location>
        <begin position="40"/>
        <end position="141"/>
    </location>
</feature>
<accession>A0A0K0EH71</accession>
<sequence length="150" mass="16061">MFKLISAFLIAIIAVVYISAQGGNELPPFLVGAKPGVADSFEKLIAANAHKPEAEIDKVVEDWISKQDQGVKTKFQQFKAQMTQMNKEAEAAHNAALSKFSAEAKAADVKMSAIAANTALSPKQKGEQIEAVMKTLSPSVKAEIEKAMQG</sequence>
<dbReference type="PANTHER" id="PTHR21593">
    <property type="entry name" value="PRION-LIKE- Q/N-RICH -DOMAIN-BEARING PROTEIN PROTEIN"/>
    <property type="match status" value="1"/>
</dbReference>
<organism evidence="4">
    <name type="scientific">Strongyloides stercoralis</name>
    <name type="common">Threadworm</name>
    <dbReference type="NCBI Taxonomy" id="6248"/>
    <lineage>
        <taxon>Eukaryota</taxon>
        <taxon>Metazoa</taxon>
        <taxon>Ecdysozoa</taxon>
        <taxon>Nematoda</taxon>
        <taxon>Chromadorea</taxon>
        <taxon>Rhabditida</taxon>
        <taxon>Tylenchina</taxon>
        <taxon>Panagrolaimomorpha</taxon>
        <taxon>Strongyloidoidea</taxon>
        <taxon>Strongyloididae</taxon>
        <taxon>Strongyloides</taxon>
    </lineage>
</organism>
<dbReference type="AlphaFoldDB" id="A0A0K0EH71"/>
<dbReference type="SUPFAM" id="SSF158855">
    <property type="entry name" value="Lipase chaperone-like"/>
    <property type="match status" value="1"/>
</dbReference>
<name>A0A0K0EH71_STRER</name>